<protein>
    <recommendedName>
        <fullName evidence="4">Entericidin</fullName>
    </recommendedName>
</protein>
<feature type="region of interest" description="Disordered" evidence="1">
    <location>
        <begin position="24"/>
        <end position="44"/>
    </location>
</feature>
<proteinExistence type="predicted"/>
<dbReference type="RefSeq" id="WP_046349632.1">
    <property type="nucleotide sequence ID" value="NZ_BBWU01000052.1"/>
</dbReference>
<evidence type="ECO:0008006" key="4">
    <source>
        <dbReference type="Google" id="ProtNLM"/>
    </source>
</evidence>
<keyword evidence="3" id="KW-1185">Reference proteome</keyword>
<feature type="compositionally biased region" description="Basic and acidic residues" evidence="1">
    <location>
        <begin position="35"/>
        <end position="44"/>
    </location>
</feature>
<reference evidence="2 3" key="1">
    <citation type="submission" date="2015-04" db="EMBL/GenBank/DDBJ databases">
        <title>Whole genome shotgun sequence of Sphingomonas changbaiensis NBRC 104936.</title>
        <authorList>
            <person name="Katano-Makiyama Y."/>
            <person name="Hosoyama A."/>
            <person name="Hashimoto M."/>
            <person name="Noguchi M."/>
            <person name="Tsuchikane K."/>
            <person name="Ohji S."/>
            <person name="Yamazoe A."/>
            <person name="Ichikawa N."/>
            <person name="Kimura A."/>
            <person name="Fujita N."/>
        </authorList>
    </citation>
    <scope>NUCLEOTIDE SEQUENCE [LARGE SCALE GENOMIC DNA]</scope>
    <source>
        <strain evidence="2 3">NBRC 104936</strain>
    </source>
</reference>
<dbReference type="EMBL" id="BBWU01000052">
    <property type="protein sequence ID" value="GAO40849.1"/>
    <property type="molecule type" value="Genomic_DNA"/>
</dbReference>
<dbReference type="PROSITE" id="PS51257">
    <property type="entry name" value="PROKAR_LIPOPROTEIN"/>
    <property type="match status" value="1"/>
</dbReference>
<accession>A0A0E9MTE1</accession>
<evidence type="ECO:0000313" key="2">
    <source>
        <dbReference type="EMBL" id="GAO40849.1"/>
    </source>
</evidence>
<dbReference type="AlphaFoldDB" id="A0A0E9MTE1"/>
<evidence type="ECO:0000256" key="1">
    <source>
        <dbReference type="SAM" id="MobiDB-lite"/>
    </source>
</evidence>
<gene>
    <name evidence="2" type="ORF">SCH01S_52_00310</name>
</gene>
<dbReference type="STRING" id="1219043.SCH01S_52_00310"/>
<organism evidence="2 3">
    <name type="scientific">Sphingomonas changbaiensis NBRC 104936</name>
    <dbReference type="NCBI Taxonomy" id="1219043"/>
    <lineage>
        <taxon>Bacteria</taxon>
        <taxon>Pseudomonadati</taxon>
        <taxon>Pseudomonadota</taxon>
        <taxon>Alphaproteobacteria</taxon>
        <taxon>Sphingomonadales</taxon>
        <taxon>Sphingomonadaceae</taxon>
        <taxon>Sphingomonas</taxon>
    </lineage>
</organism>
<name>A0A0E9MTE1_9SPHN</name>
<evidence type="ECO:0000313" key="3">
    <source>
        <dbReference type="Proteomes" id="UP000033202"/>
    </source>
</evidence>
<sequence>MLRKSIALALVAGSLLVAGCNTVSGAGKDLQSASKDTKDAINGR</sequence>
<comment type="caution">
    <text evidence="2">The sequence shown here is derived from an EMBL/GenBank/DDBJ whole genome shotgun (WGS) entry which is preliminary data.</text>
</comment>
<dbReference type="Proteomes" id="UP000033202">
    <property type="component" value="Unassembled WGS sequence"/>
</dbReference>